<organism evidence="3 4">
    <name type="scientific">Habropoda laboriosa</name>
    <dbReference type="NCBI Taxonomy" id="597456"/>
    <lineage>
        <taxon>Eukaryota</taxon>
        <taxon>Metazoa</taxon>
        <taxon>Ecdysozoa</taxon>
        <taxon>Arthropoda</taxon>
        <taxon>Hexapoda</taxon>
        <taxon>Insecta</taxon>
        <taxon>Pterygota</taxon>
        <taxon>Neoptera</taxon>
        <taxon>Endopterygota</taxon>
        <taxon>Hymenoptera</taxon>
        <taxon>Apocrita</taxon>
        <taxon>Aculeata</taxon>
        <taxon>Apoidea</taxon>
        <taxon>Anthophila</taxon>
        <taxon>Apidae</taxon>
        <taxon>Habropoda</taxon>
    </lineage>
</organism>
<sequence length="80" mass="8928">MADKVDIEATVSGGGPTGQAGAIRWGIAWGLRSFVDVKMIESMRIGKRNTVPLITYSFLQKIEVEQVRSYKLYFCKISTN</sequence>
<name>A0A0L7RHR8_9HYME</name>
<dbReference type="AlphaFoldDB" id="A0A0L7RHR8"/>
<evidence type="ECO:0000256" key="1">
    <source>
        <dbReference type="ARBA" id="ARBA00022980"/>
    </source>
</evidence>
<reference evidence="3 4" key="1">
    <citation type="submission" date="2015-07" db="EMBL/GenBank/DDBJ databases">
        <title>The genome of Habropoda laboriosa.</title>
        <authorList>
            <person name="Pan H."/>
            <person name="Kapheim K."/>
        </authorList>
    </citation>
    <scope>NUCLEOTIDE SEQUENCE [LARGE SCALE GENOMIC DNA]</scope>
    <source>
        <strain evidence="3">0110345459</strain>
    </source>
</reference>
<dbReference type="GO" id="GO:0003735">
    <property type="term" value="F:structural constituent of ribosome"/>
    <property type="evidence" value="ECO:0007669"/>
    <property type="project" value="InterPro"/>
</dbReference>
<dbReference type="GO" id="GO:1990904">
    <property type="term" value="C:ribonucleoprotein complex"/>
    <property type="evidence" value="ECO:0007669"/>
    <property type="project" value="UniProtKB-KW"/>
</dbReference>
<dbReference type="InterPro" id="IPR020568">
    <property type="entry name" value="Ribosomal_Su5_D2-typ_SF"/>
</dbReference>
<dbReference type="EMBL" id="KQ414591">
    <property type="protein sequence ID" value="KOC70291.1"/>
    <property type="molecule type" value="Genomic_DNA"/>
</dbReference>
<keyword evidence="2" id="KW-0687">Ribonucleoprotein</keyword>
<dbReference type="GO" id="GO:0006412">
    <property type="term" value="P:translation"/>
    <property type="evidence" value="ECO:0007669"/>
    <property type="project" value="InterPro"/>
</dbReference>
<dbReference type="InterPro" id="IPR000754">
    <property type="entry name" value="Ribosomal_uS9"/>
</dbReference>
<dbReference type="Gene3D" id="3.30.230.10">
    <property type="match status" value="1"/>
</dbReference>
<dbReference type="OrthoDB" id="10254627at2759"/>
<accession>A0A0L7RHR8</accession>
<dbReference type="SUPFAM" id="SSF54211">
    <property type="entry name" value="Ribosomal protein S5 domain 2-like"/>
    <property type="match status" value="1"/>
</dbReference>
<evidence type="ECO:0000313" key="3">
    <source>
        <dbReference type="EMBL" id="KOC70291.1"/>
    </source>
</evidence>
<dbReference type="STRING" id="597456.A0A0L7RHR8"/>
<dbReference type="Pfam" id="PF00380">
    <property type="entry name" value="Ribosomal_S9"/>
    <property type="match status" value="1"/>
</dbReference>
<proteinExistence type="predicted"/>
<dbReference type="Proteomes" id="UP000053825">
    <property type="component" value="Unassembled WGS sequence"/>
</dbReference>
<evidence type="ECO:0000256" key="2">
    <source>
        <dbReference type="ARBA" id="ARBA00023274"/>
    </source>
</evidence>
<dbReference type="InterPro" id="IPR014721">
    <property type="entry name" value="Ribsml_uS5_D2-typ_fold_subgr"/>
</dbReference>
<gene>
    <name evidence="3" type="ORF">WH47_06989</name>
</gene>
<evidence type="ECO:0000313" key="4">
    <source>
        <dbReference type="Proteomes" id="UP000053825"/>
    </source>
</evidence>
<keyword evidence="1" id="KW-0689">Ribosomal protein</keyword>
<dbReference type="GO" id="GO:0005840">
    <property type="term" value="C:ribosome"/>
    <property type="evidence" value="ECO:0007669"/>
    <property type="project" value="UniProtKB-KW"/>
</dbReference>
<keyword evidence="4" id="KW-1185">Reference proteome</keyword>
<protein>
    <submittedName>
        <fullName evidence="3">Uncharacterized protein</fullName>
    </submittedName>
</protein>